<dbReference type="Pfam" id="PF00366">
    <property type="entry name" value="Ribosomal_S17"/>
    <property type="match status" value="1"/>
</dbReference>
<dbReference type="InterPro" id="IPR000266">
    <property type="entry name" value="Ribosomal_uS17"/>
</dbReference>
<dbReference type="GO" id="GO:0005840">
    <property type="term" value="C:ribosome"/>
    <property type="evidence" value="ECO:0007669"/>
    <property type="project" value="UniProtKB-KW"/>
</dbReference>
<reference evidence="1 3" key="1">
    <citation type="submission" date="2024-02" db="EMBL/GenBank/DDBJ databases">
        <authorList>
            <person name="Chen Y."/>
            <person name="Shah S."/>
            <person name="Dougan E. K."/>
            <person name="Thang M."/>
            <person name="Chan C."/>
        </authorList>
    </citation>
    <scope>NUCLEOTIDE SEQUENCE [LARGE SCALE GENOMIC DNA]</scope>
</reference>
<dbReference type="PANTHER" id="PTHR10744">
    <property type="entry name" value="40S RIBOSOMAL PROTEIN S11 FAMILY MEMBER"/>
    <property type="match status" value="1"/>
</dbReference>
<evidence type="ECO:0000313" key="1">
    <source>
        <dbReference type="EMBL" id="CAK9042173.1"/>
    </source>
</evidence>
<sequence>MWLSTVRRAWHYKYWQRQTAGYLRTFEKNNKLPNNEMIGYVINDKHPKSIRVACDRYMWVMRYKKAFRFTKKVWAHDEHSECMVGDVVRVQPLGYRLGPWKTYVLSRILHREPRDELAPRASEKRNLLQKSETSNTEMQ</sequence>
<dbReference type="CDD" id="cd00364">
    <property type="entry name" value="Ribosomal_uS17"/>
    <property type="match status" value="1"/>
</dbReference>
<organism evidence="1 3">
    <name type="scientific">Durusdinium trenchii</name>
    <dbReference type="NCBI Taxonomy" id="1381693"/>
    <lineage>
        <taxon>Eukaryota</taxon>
        <taxon>Sar</taxon>
        <taxon>Alveolata</taxon>
        <taxon>Dinophyceae</taxon>
        <taxon>Suessiales</taxon>
        <taxon>Symbiodiniaceae</taxon>
        <taxon>Durusdinium</taxon>
    </lineage>
</organism>
<dbReference type="EMBL" id="CAXAMN010013991">
    <property type="protein sequence ID" value="CAK9042197.1"/>
    <property type="molecule type" value="Genomic_DNA"/>
</dbReference>
<dbReference type="Proteomes" id="UP001642484">
    <property type="component" value="Unassembled WGS sequence"/>
</dbReference>
<proteinExistence type="predicted"/>
<comment type="caution">
    <text evidence="1">The sequence shown here is derived from an EMBL/GenBank/DDBJ whole genome shotgun (WGS) entry which is preliminary data.</text>
</comment>
<dbReference type="InterPro" id="IPR012340">
    <property type="entry name" value="NA-bd_OB-fold"/>
</dbReference>
<dbReference type="EMBL" id="CAXAMN010013980">
    <property type="protein sequence ID" value="CAK9042173.1"/>
    <property type="molecule type" value="Genomic_DNA"/>
</dbReference>
<dbReference type="Gene3D" id="2.40.50.140">
    <property type="entry name" value="Nucleic acid-binding proteins"/>
    <property type="match status" value="1"/>
</dbReference>
<dbReference type="PANTHER" id="PTHR10744:SF1">
    <property type="entry name" value="SMALL RIBOSOMAL SUBUNIT PROTEIN US17M"/>
    <property type="match status" value="1"/>
</dbReference>
<evidence type="ECO:0000313" key="2">
    <source>
        <dbReference type="EMBL" id="CAK9042197.1"/>
    </source>
</evidence>
<keyword evidence="3" id="KW-1185">Reference proteome</keyword>
<evidence type="ECO:0000313" key="3">
    <source>
        <dbReference type="Proteomes" id="UP001642484"/>
    </source>
</evidence>
<protein>
    <submittedName>
        <fullName evidence="1">Uncharacterized protein</fullName>
    </submittedName>
</protein>
<name>A0ABP0LT97_9DINO</name>
<gene>
    <name evidence="1" type="ORF">CCMP2556_LOCUS22482</name>
    <name evidence="2" type="ORF">CCMP2556_LOCUS22493</name>
</gene>
<accession>A0ABP0LT97</accession>
<dbReference type="SUPFAM" id="SSF50249">
    <property type="entry name" value="Nucleic acid-binding proteins"/>
    <property type="match status" value="1"/>
</dbReference>